<dbReference type="PANTHER" id="PTHR47018:SF1">
    <property type="entry name" value="TESMIN_TSO1-LIKE CXC DOMAIN-CONTAINING PROTEIN"/>
    <property type="match status" value="1"/>
</dbReference>
<accession>A0ABY7FPW0</accession>
<dbReference type="PANTHER" id="PTHR47018">
    <property type="entry name" value="CXC DOMAIN-CONTAINING PROTEIN-RELATED"/>
    <property type="match status" value="1"/>
</dbReference>
<gene>
    <name evidence="1" type="ORF">MAR_037934</name>
</gene>
<reference evidence="1" key="1">
    <citation type="submission" date="2022-11" db="EMBL/GenBank/DDBJ databases">
        <title>Centuries of genome instability and evolution in soft-shell clam transmissible cancer (bioRxiv).</title>
        <authorList>
            <person name="Hart S.F.M."/>
            <person name="Yonemitsu M.A."/>
            <person name="Giersch R.M."/>
            <person name="Beal B.F."/>
            <person name="Arriagada G."/>
            <person name="Davis B.W."/>
            <person name="Ostrander E.A."/>
            <person name="Goff S.P."/>
            <person name="Metzger M.J."/>
        </authorList>
    </citation>
    <scope>NUCLEOTIDE SEQUENCE</scope>
    <source>
        <strain evidence="1">MELC-2E11</strain>
        <tissue evidence="1">Siphon/mantle</tissue>
    </source>
</reference>
<name>A0ABY7FPW0_MYAAR</name>
<evidence type="ECO:0000313" key="2">
    <source>
        <dbReference type="Proteomes" id="UP001164746"/>
    </source>
</evidence>
<organism evidence="1 2">
    <name type="scientific">Mya arenaria</name>
    <name type="common">Soft-shell clam</name>
    <dbReference type="NCBI Taxonomy" id="6604"/>
    <lineage>
        <taxon>Eukaryota</taxon>
        <taxon>Metazoa</taxon>
        <taxon>Spiralia</taxon>
        <taxon>Lophotrochozoa</taxon>
        <taxon>Mollusca</taxon>
        <taxon>Bivalvia</taxon>
        <taxon>Autobranchia</taxon>
        <taxon>Heteroconchia</taxon>
        <taxon>Euheterodonta</taxon>
        <taxon>Imparidentia</taxon>
        <taxon>Neoheterodontei</taxon>
        <taxon>Myida</taxon>
        <taxon>Myoidea</taxon>
        <taxon>Myidae</taxon>
        <taxon>Mya</taxon>
    </lineage>
</organism>
<evidence type="ECO:0000313" key="1">
    <source>
        <dbReference type="EMBL" id="WAR24265.1"/>
    </source>
</evidence>
<keyword evidence="2" id="KW-1185">Reference proteome</keyword>
<dbReference type="EMBL" id="CP111024">
    <property type="protein sequence ID" value="WAR24265.1"/>
    <property type="molecule type" value="Genomic_DNA"/>
</dbReference>
<protein>
    <submittedName>
        <fullName evidence="1">Uncharacterized protein</fullName>
    </submittedName>
</protein>
<sequence length="148" mass="16653">MNKHAMHIVSASMQQLNPSQTPVIACDKPLFAKIKLLPSTQNKPCSSCLRKCSQMLIHSALFSSEANTMGESFESRMIRREAKSPQGLDHNNYAPWLPVHKQDLFLIEKQHPEVAEHFSNGAFVMNKTHHAFSGIALKIMPTNRPISF</sequence>
<dbReference type="Proteomes" id="UP001164746">
    <property type="component" value="Chromosome 13"/>
</dbReference>
<proteinExistence type="predicted"/>